<dbReference type="EMBL" id="DVJI01000003">
    <property type="protein sequence ID" value="HIS70474.1"/>
    <property type="molecule type" value="Genomic_DNA"/>
</dbReference>
<evidence type="ECO:0000313" key="1">
    <source>
        <dbReference type="EMBL" id="HIS70474.1"/>
    </source>
</evidence>
<accession>A0A9D1FEW9</accession>
<sequence length="85" mass="9686">MNLAMWRSMDYLAKKMKLSCSGLAISGGLDATTFNKSKRASKYGQPRWLSMETIFKILKSSHTSIIEYAAILQMLIDEYDENNDN</sequence>
<comment type="caution">
    <text evidence="1">The sequence shown here is derived from an EMBL/GenBank/DDBJ whole genome shotgun (WGS) entry which is preliminary data.</text>
</comment>
<dbReference type="AlphaFoldDB" id="A0A9D1FEW9"/>
<proteinExistence type="predicted"/>
<organism evidence="1 2">
    <name type="scientific">Candidatus Enterousia intestinigallinarum</name>
    <dbReference type="NCBI Taxonomy" id="2840790"/>
    <lineage>
        <taxon>Bacteria</taxon>
        <taxon>Pseudomonadati</taxon>
        <taxon>Pseudomonadota</taxon>
        <taxon>Alphaproteobacteria</taxon>
        <taxon>Candidatus Enterousia</taxon>
    </lineage>
</organism>
<evidence type="ECO:0000313" key="2">
    <source>
        <dbReference type="Proteomes" id="UP000886742"/>
    </source>
</evidence>
<dbReference type="Proteomes" id="UP000886742">
    <property type="component" value="Unassembled WGS sequence"/>
</dbReference>
<gene>
    <name evidence="1" type="ORF">IAD02_00595</name>
</gene>
<protein>
    <submittedName>
        <fullName evidence="1">Uncharacterized protein</fullName>
    </submittedName>
</protein>
<reference evidence="1" key="2">
    <citation type="journal article" date="2021" name="PeerJ">
        <title>Extensive microbial diversity within the chicken gut microbiome revealed by metagenomics and culture.</title>
        <authorList>
            <person name="Gilroy R."/>
            <person name="Ravi A."/>
            <person name="Getino M."/>
            <person name="Pursley I."/>
            <person name="Horton D.L."/>
            <person name="Alikhan N.F."/>
            <person name="Baker D."/>
            <person name="Gharbi K."/>
            <person name="Hall N."/>
            <person name="Watson M."/>
            <person name="Adriaenssens E.M."/>
            <person name="Foster-Nyarko E."/>
            <person name="Jarju S."/>
            <person name="Secka A."/>
            <person name="Antonio M."/>
            <person name="Oren A."/>
            <person name="Chaudhuri R.R."/>
            <person name="La Ragione R."/>
            <person name="Hildebrand F."/>
            <person name="Pallen M.J."/>
        </authorList>
    </citation>
    <scope>NUCLEOTIDE SEQUENCE</scope>
    <source>
        <strain evidence="1">ChiGjej3B3-5194</strain>
    </source>
</reference>
<name>A0A9D1FEW9_9PROT</name>
<reference evidence="1" key="1">
    <citation type="submission" date="2020-10" db="EMBL/GenBank/DDBJ databases">
        <authorList>
            <person name="Gilroy R."/>
        </authorList>
    </citation>
    <scope>NUCLEOTIDE SEQUENCE</scope>
    <source>
        <strain evidence="1">ChiGjej3B3-5194</strain>
    </source>
</reference>